<name>A0A3B1CTN9_9ZZZZ</name>
<gene>
    <name evidence="3" type="ORF">MNBD_IGNAVI01-2401</name>
</gene>
<evidence type="ECO:0000259" key="2">
    <source>
        <dbReference type="SMART" id="SM00014"/>
    </source>
</evidence>
<feature type="transmembrane region" description="Helical" evidence="1">
    <location>
        <begin position="131"/>
        <end position="149"/>
    </location>
</feature>
<reference evidence="3" key="1">
    <citation type="submission" date="2018-06" db="EMBL/GenBank/DDBJ databases">
        <authorList>
            <person name="Zhirakovskaya E."/>
        </authorList>
    </citation>
    <scope>NUCLEOTIDE SEQUENCE</scope>
</reference>
<accession>A0A3B1CTN9</accession>
<feature type="domain" description="Phosphatidic acid phosphatase type 2/haloperoxidase" evidence="2">
    <location>
        <begin position="61"/>
        <end position="170"/>
    </location>
</feature>
<dbReference type="Gene3D" id="1.20.144.10">
    <property type="entry name" value="Phosphatidic acid phosphatase type 2/haloperoxidase"/>
    <property type="match status" value="1"/>
</dbReference>
<evidence type="ECO:0000256" key="1">
    <source>
        <dbReference type="SAM" id="Phobius"/>
    </source>
</evidence>
<dbReference type="InterPro" id="IPR036938">
    <property type="entry name" value="PAP2/HPO_sf"/>
</dbReference>
<dbReference type="InterPro" id="IPR000326">
    <property type="entry name" value="PAP2/HPO"/>
</dbReference>
<keyword evidence="1" id="KW-0472">Membrane</keyword>
<dbReference type="GO" id="GO:0042392">
    <property type="term" value="F:sphingosine-1-phosphate phosphatase activity"/>
    <property type="evidence" value="ECO:0007669"/>
    <property type="project" value="TreeGrafter"/>
</dbReference>
<keyword evidence="1" id="KW-0812">Transmembrane</keyword>
<dbReference type="PANTHER" id="PTHR14969:SF13">
    <property type="entry name" value="AT30094P"/>
    <property type="match status" value="1"/>
</dbReference>
<dbReference type="Pfam" id="PF01569">
    <property type="entry name" value="PAP2"/>
    <property type="match status" value="1"/>
</dbReference>
<protein>
    <recommendedName>
        <fullName evidence="2">Phosphatidic acid phosphatase type 2/haloperoxidase domain-containing protein</fullName>
    </recommendedName>
</protein>
<feature type="transmembrane region" description="Helical" evidence="1">
    <location>
        <begin position="155"/>
        <end position="174"/>
    </location>
</feature>
<feature type="transmembrane region" description="Helical" evidence="1">
    <location>
        <begin position="39"/>
        <end position="70"/>
    </location>
</feature>
<organism evidence="3">
    <name type="scientific">hydrothermal vent metagenome</name>
    <dbReference type="NCBI Taxonomy" id="652676"/>
    <lineage>
        <taxon>unclassified sequences</taxon>
        <taxon>metagenomes</taxon>
        <taxon>ecological metagenomes</taxon>
    </lineage>
</organism>
<proteinExistence type="predicted"/>
<sequence length="189" mass="21555">MVDFLYNIDVSIFYFLNHTISNPLFDNFFPFITNPKNWYLVYIIFWLILIFKGGRIGRISAILIILVLALSDQISSHLLKNLFERVRPCNALPDVYLLVGCTKSYSMPSSHAVNNFAAAIFFSKLFPKYKLPLITIAVLVALSRPIVGVHYFSDIVIGALIGTIIGYLMALLALKVNEWIKLRSDYKKE</sequence>
<dbReference type="SMART" id="SM00014">
    <property type="entry name" value="acidPPc"/>
    <property type="match status" value="1"/>
</dbReference>
<dbReference type="PANTHER" id="PTHR14969">
    <property type="entry name" value="SPHINGOSINE-1-PHOSPHATE PHOSPHOHYDROLASE"/>
    <property type="match status" value="1"/>
</dbReference>
<dbReference type="SUPFAM" id="SSF48317">
    <property type="entry name" value="Acid phosphatase/Vanadium-dependent haloperoxidase"/>
    <property type="match status" value="1"/>
</dbReference>
<evidence type="ECO:0000313" key="3">
    <source>
        <dbReference type="EMBL" id="VAX27224.1"/>
    </source>
</evidence>
<dbReference type="EMBL" id="UOGD01000374">
    <property type="protein sequence ID" value="VAX27224.1"/>
    <property type="molecule type" value="Genomic_DNA"/>
</dbReference>
<dbReference type="CDD" id="cd03395">
    <property type="entry name" value="PAP2_like_4"/>
    <property type="match status" value="1"/>
</dbReference>
<keyword evidence="1" id="KW-1133">Transmembrane helix</keyword>
<dbReference type="AlphaFoldDB" id="A0A3B1CTN9"/>